<protein>
    <submittedName>
        <fullName evidence="2">Uncharacterized protein</fullName>
    </submittedName>
</protein>
<gene>
    <name evidence="2" type="ORF">S03H2_20245</name>
</gene>
<accession>X1FSN5</accession>
<feature type="non-terminal residue" evidence="2">
    <location>
        <position position="99"/>
    </location>
</feature>
<sequence length="99" mass="11282">MDMDTGQVILSQGLPKTGQETEYREGDDGTYEFGWWKNRLNANNKTRFIAKTIGVHAVVIDLATGLMWPADGDDFGLKYRQQLRKQTGLKSYHNRQMSA</sequence>
<evidence type="ECO:0000256" key="1">
    <source>
        <dbReference type="SAM" id="MobiDB-lite"/>
    </source>
</evidence>
<organism evidence="2">
    <name type="scientific">marine sediment metagenome</name>
    <dbReference type="NCBI Taxonomy" id="412755"/>
    <lineage>
        <taxon>unclassified sequences</taxon>
        <taxon>metagenomes</taxon>
        <taxon>ecological metagenomes</taxon>
    </lineage>
</organism>
<proteinExistence type="predicted"/>
<comment type="caution">
    <text evidence="2">The sequence shown here is derived from an EMBL/GenBank/DDBJ whole genome shotgun (WGS) entry which is preliminary data.</text>
</comment>
<dbReference type="EMBL" id="BARU01010648">
    <property type="protein sequence ID" value="GAH35530.1"/>
    <property type="molecule type" value="Genomic_DNA"/>
</dbReference>
<dbReference type="AlphaFoldDB" id="X1FSN5"/>
<evidence type="ECO:0000313" key="2">
    <source>
        <dbReference type="EMBL" id="GAH35530.1"/>
    </source>
</evidence>
<name>X1FSN5_9ZZZZ</name>
<feature type="region of interest" description="Disordered" evidence="1">
    <location>
        <begin position="1"/>
        <end position="26"/>
    </location>
</feature>
<reference evidence="2" key="1">
    <citation type="journal article" date="2014" name="Front. Microbiol.">
        <title>High frequency of phylogenetically diverse reductive dehalogenase-homologous genes in deep subseafloor sedimentary metagenomes.</title>
        <authorList>
            <person name="Kawai M."/>
            <person name="Futagami T."/>
            <person name="Toyoda A."/>
            <person name="Takaki Y."/>
            <person name="Nishi S."/>
            <person name="Hori S."/>
            <person name="Arai W."/>
            <person name="Tsubouchi T."/>
            <person name="Morono Y."/>
            <person name="Uchiyama I."/>
            <person name="Ito T."/>
            <person name="Fujiyama A."/>
            <person name="Inagaki F."/>
            <person name="Takami H."/>
        </authorList>
    </citation>
    <scope>NUCLEOTIDE SEQUENCE</scope>
    <source>
        <strain evidence="2">Expedition CK06-06</strain>
    </source>
</reference>